<comment type="subcellular location">
    <subcellularLocation>
        <location evidence="1">Cell membrane</location>
        <topology evidence="1">Multi-pass membrane protein</topology>
    </subcellularLocation>
</comment>
<evidence type="ECO:0000256" key="6">
    <source>
        <dbReference type="ARBA" id="ARBA00023136"/>
    </source>
</evidence>
<evidence type="ECO:0000256" key="2">
    <source>
        <dbReference type="ARBA" id="ARBA00022448"/>
    </source>
</evidence>
<protein>
    <submittedName>
        <fullName evidence="9">Gluconate permease, Bsu4004 homolog</fullName>
    </submittedName>
</protein>
<keyword evidence="6 8" id="KW-0472">Membrane</keyword>
<evidence type="ECO:0000256" key="4">
    <source>
        <dbReference type="ARBA" id="ARBA00022692"/>
    </source>
</evidence>
<evidence type="ECO:0000256" key="7">
    <source>
        <dbReference type="ARBA" id="ARBA00049663"/>
    </source>
</evidence>
<keyword evidence="2" id="KW-0813">Transport</keyword>
<name>A0A5K7S6I2_9BACT</name>
<feature type="transmembrane region" description="Helical" evidence="8">
    <location>
        <begin position="448"/>
        <end position="472"/>
    </location>
</feature>
<dbReference type="Proteomes" id="UP001193389">
    <property type="component" value="Chromosome"/>
</dbReference>
<dbReference type="KEGG" id="anf:AQPE_1288"/>
<organism evidence="9 10">
    <name type="scientific">Aquipluma nitroreducens</name>
    <dbReference type="NCBI Taxonomy" id="2010828"/>
    <lineage>
        <taxon>Bacteria</taxon>
        <taxon>Pseudomonadati</taxon>
        <taxon>Bacteroidota</taxon>
        <taxon>Bacteroidia</taxon>
        <taxon>Marinilabiliales</taxon>
        <taxon>Prolixibacteraceae</taxon>
        <taxon>Aquipluma</taxon>
    </lineage>
</organism>
<proteinExistence type="inferred from homology"/>
<keyword evidence="5 8" id="KW-1133">Transmembrane helix</keyword>
<feature type="transmembrane region" description="Helical" evidence="8">
    <location>
        <begin position="136"/>
        <end position="154"/>
    </location>
</feature>
<evidence type="ECO:0000256" key="3">
    <source>
        <dbReference type="ARBA" id="ARBA00022475"/>
    </source>
</evidence>
<feature type="transmembrane region" description="Helical" evidence="8">
    <location>
        <begin position="174"/>
        <end position="193"/>
    </location>
</feature>
<feature type="transmembrane region" description="Helical" evidence="8">
    <location>
        <begin position="222"/>
        <end position="246"/>
    </location>
</feature>
<dbReference type="RefSeq" id="WP_318350158.1">
    <property type="nucleotide sequence ID" value="NZ_AP018694.1"/>
</dbReference>
<dbReference type="EMBL" id="AP018694">
    <property type="protein sequence ID" value="BBE17139.1"/>
    <property type="molecule type" value="Genomic_DNA"/>
</dbReference>
<dbReference type="PANTHER" id="PTHR30354">
    <property type="entry name" value="GNT FAMILY GLUCONATE TRANSPORTER"/>
    <property type="match status" value="1"/>
</dbReference>
<evidence type="ECO:0000313" key="10">
    <source>
        <dbReference type="Proteomes" id="UP001193389"/>
    </source>
</evidence>
<gene>
    <name evidence="9" type="ORF">AQPE_1288</name>
</gene>
<feature type="transmembrane region" description="Helical" evidence="8">
    <location>
        <begin position="413"/>
        <end position="428"/>
    </location>
</feature>
<dbReference type="GO" id="GO:0005886">
    <property type="term" value="C:plasma membrane"/>
    <property type="evidence" value="ECO:0007669"/>
    <property type="project" value="UniProtKB-SubCell"/>
</dbReference>
<feature type="transmembrane region" description="Helical" evidence="8">
    <location>
        <begin position="371"/>
        <end position="401"/>
    </location>
</feature>
<dbReference type="PANTHER" id="PTHR30354:SF22">
    <property type="entry name" value="HIGH-AFFINITY GLUCONATE TRANSPORTER"/>
    <property type="match status" value="1"/>
</dbReference>
<evidence type="ECO:0000256" key="1">
    <source>
        <dbReference type="ARBA" id="ARBA00004651"/>
    </source>
</evidence>
<evidence type="ECO:0000313" key="9">
    <source>
        <dbReference type="EMBL" id="BBE17139.1"/>
    </source>
</evidence>
<dbReference type="Pfam" id="PF02447">
    <property type="entry name" value="GntP_permease"/>
    <property type="match status" value="1"/>
</dbReference>
<keyword evidence="3" id="KW-1003">Cell membrane</keyword>
<dbReference type="PIRSF" id="PIRSF002746">
    <property type="entry name" value="Gluconate_transporter"/>
    <property type="match status" value="1"/>
</dbReference>
<sequence>MPLVIVGIGILILLLLISKFKINAFLALLITSFAVGLLSSMNPLDILDSVLKGVGDTMGKIVLILAFGAMLGKILEESGAAHTITFRMIDFMGLKNIQYALLITGFLVGLPMMYNASFLVLIPLIFTFAYTTKLPTIWLALPLCSALSVAHCFLPPHPAPTYVSFIYEANVNKVLLYGLVPMIPACLIGGVWLSRFTKNIVVTPPADLFQERKFEKSELPGLGISIFCAVTPIILMLLGALTDVIFGPPPAKAELTQMGIESITGFYQHIFTGKGFSAQSSNVIAGVLTFFKFMSDANIALFMAVIVAILTLGLRKGRKMDDVMNSSAKSIGAISMIVLIIAGGGAFSQVLKDSHVIEYIRSISSSMQMNPLLMAFVISSIFRLATGSATVASLTTAPIMLPMAQQMGTSPELMVLATGAGSVMWSHFNDSGFWMFKEYFGLSIKQTFQTWTVMESTVGIVGIVTVMIMSVFI</sequence>
<keyword evidence="4 8" id="KW-0812">Transmembrane</keyword>
<keyword evidence="10" id="KW-1185">Reference proteome</keyword>
<feature type="transmembrane region" description="Helical" evidence="8">
    <location>
        <begin position="97"/>
        <end position="130"/>
    </location>
</feature>
<evidence type="ECO:0000256" key="5">
    <source>
        <dbReference type="ARBA" id="ARBA00022989"/>
    </source>
</evidence>
<accession>A0A5K7S6I2</accession>
<evidence type="ECO:0000256" key="8">
    <source>
        <dbReference type="SAM" id="Phobius"/>
    </source>
</evidence>
<feature type="transmembrane region" description="Helical" evidence="8">
    <location>
        <begin position="326"/>
        <end position="351"/>
    </location>
</feature>
<reference evidence="9" key="1">
    <citation type="journal article" date="2020" name="Int. J. Syst. Evol. Microbiol.">
        <title>Aquipluma nitroreducens gen. nov. sp. nov., a novel facultatively anaerobic bacterium isolated from a freshwater lake.</title>
        <authorList>
            <person name="Watanabe M."/>
            <person name="Kojima H."/>
            <person name="Fukui M."/>
        </authorList>
    </citation>
    <scope>NUCLEOTIDE SEQUENCE</scope>
    <source>
        <strain evidence="9">MeG22</strain>
    </source>
</reference>
<comment type="similarity">
    <text evidence="7">Belongs to the GntP permease family.</text>
</comment>
<dbReference type="AlphaFoldDB" id="A0A5K7S6I2"/>
<dbReference type="InterPro" id="IPR003474">
    <property type="entry name" value="Glcn_transporter"/>
</dbReference>
<feature type="transmembrane region" description="Helical" evidence="8">
    <location>
        <begin position="297"/>
        <end position="314"/>
    </location>
</feature>
<dbReference type="GO" id="GO:0015128">
    <property type="term" value="F:gluconate transmembrane transporter activity"/>
    <property type="evidence" value="ECO:0007669"/>
    <property type="project" value="InterPro"/>
</dbReference>